<sequence>MAADYDYPDWYRQPDETIRLGNATLMRHVGSRIAGRIQVPHPPAPGAPELVERDYLPHHPLEMTSAGRFTGHDWVEDDSIGYWAEATHPEQDAAKVADAMAICHGDAGFMVTDRRVSVITAAHLFVYVREAQKQARRKKGIVRHLLGTATDAVLGTHNSWGHGDLMVALWEADVRRIRGWSRVWLGRSFPFPNVVRVDFVDGSVLYCRCRKGSVIDGQEVRD</sequence>
<name>A0A1Y5X5P2_KIBAR</name>
<protein>
    <submittedName>
        <fullName evidence="1">Uncharacterized protein</fullName>
    </submittedName>
</protein>
<proteinExistence type="predicted"/>
<accession>A0A1Y5X5P2</accession>
<reference evidence="1 2" key="1">
    <citation type="submission" date="2017-04" db="EMBL/GenBank/DDBJ databases">
        <authorList>
            <person name="Afonso C.L."/>
            <person name="Miller P.J."/>
            <person name="Scott M.A."/>
            <person name="Spackman E."/>
            <person name="Goraichik I."/>
            <person name="Dimitrov K.M."/>
            <person name="Suarez D.L."/>
            <person name="Swayne D.E."/>
        </authorList>
    </citation>
    <scope>NUCLEOTIDE SEQUENCE [LARGE SCALE GENOMIC DNA]</scope>
    <source>
        <strain evidence="1 2">DSM 43828</strain>
    </source>
</reference>
<evidence type="ECO:0000313" key="1">
    <source>
        <dbReference type="EMBL" id="SMC72605.1"/>
    </source>
</evidence>
<dbReference type="Proteomes" id="UP000192674">
    <property type="component" value="Unassembled WGS sequence"/>
</dbReference>
<evidence type="ECO:0000313" key="2">
    <source>
        <dbReference type="Proteomes" id="UP000192674"/>
    </source>
</evidence>
<gene>
    <name evidence="1" type="ORF">SAMN05661093_01709</name>
</gene>
<dbReference type="EMBL" id="FWXV01000001">
    <property type="protein sequence ID" value="SMC72605.1"/>
    <property type="molecule type" value="Genomic_DNA"/>
</dbReference>
<dbReference type="OrthoDB" id="3677880at2"/>
<dbReference type="RefSeq" id="WP_084425335.1">
    <property type="nucleotide sequence ID" value="NZ_FWXV01000001.1"/>
</dbReference>
<organism evidence="1 2">
    <name type="scientific">Kibdelosporangium aridum</name>
    <dbReference type="NCBI Taxonomy" id="2030"/>
    <lineage>
        <taxon>Bacteria</taxon>
        <taxon>Bacillati</taxon>
        <taxon>Actinomycetota</taxon>
        <taxon>Actinomycetes</taxon>
        <taxon>Pseudonocardiales</taxon>
        <taxon>Pseudonocardiaceae</taxon>
        <taxon>Kibdelosporangium</taxon>
    </lineage>
</organism>
<keyword evidence="2" id="KW-1185">Reference proteome</keyword>
<dbReference type="AlphaFoldDB" id="A0A1Y5X5P2"/>